<protein>
    <submittedName>
        <fullName evidence="2">Methyltransferase</fullName>
    </submittedName>
</protein>
<evidence type="ECO:0000313" key="3">
    <source>
        <dbReference type="Proteomes" id="UP000194841"/>
    </source>
</evidence>
<dbReference type="RefSeq" id="WP_086742700.1">
    <property type="nucleotide sequence ID" value="NZ_MWPV01000001.1"/>
</dbReference>
<dbReference type="EMBL" id="MWPV01000001">
    <property type="protein sequence ID" value="OUL59308.1"/>
    <property type="molecule type" value="Genomic_DNA"/>
</dbReference>
<sequence>MNNSKRFLPAALLLCAAVPFASLADGHGHHSVDNSHRSDKNQQRDEFRKPYQTLDFFGVKPNSKVVEIMPGGGWYTEILAPMLKEQGTLVAAHYPTNVASEYRKRSRTNFEQKLADNKGVYGKVIVADFDPKAGVDKATTDADVVLTFRGLHGLQNSNDLAAAFGQFNQMLKKGGKLGVVQHQAPEGYDAVATAKKGYLPKSYVVAVAKAAGFDLHAEAYFHNNHQDRIIVDGVEGGVWSLPPSLNVKEEADKEKFKKVGESNRMTLLFSKR</sequence>
<name>A0A244CUN4_PSEDV</name>
<dbReference type="Gene3D" id="3.40.50.150">
    <property type="entry name" value="Vaccinia Virus protein VP39"/>
    <property type="match status" value="1"/>
</dbReference>
<dbReference type="Proteomes" id="UP000194841">
    <property type="component" value="Unassembled WGS sequence"/>
</dbReference>
<dbReference type="GO" id="GO:0008168">
    <property type="term" value="F:methyltransferase activity"/>
    <property type="evidence" value="ECO:0007669"/>
    <property type="project" value="UniProtKB-KW"/>
</dbReference>
<feature type="signal peptide" evidence="1">
    <location>
        <begin position="1"/>
        <end position="24"/>
    </location>
</feature>
<keyword evidence="2" id="KW-0808">Transferase</keyword>
<gene>
    <name evidence="2" type="ORF">B1199_03295</name>
</gene>
<dbReference type="SUPFAM" id="SSF53335">
    <property type="entry name" value="S-adenosyl-L-methionine-dependent methyltransferases"/>
    <property type="match status" value="1"/>
</dbReference>
<accession>A0A244CUN4</accession>
<comment type="caution">
    <text evidence="2">The sequence shown here is derived from an EMBL/GenBank/DDBJ whole genome shotgun (WGS) entry which is preliminary data.</text>
</comment>
<dbReference type="AlphaFoldDB" id="A0A244CUN4"/>
<dbReference type="OrthoDB" id="9801692at2"/>
<reference evidence="2 3" key="1">
    <citation type="submission" date="2017-02" db="EMBL/GenBank/DDBJ databases">
        <title>Pseudoalteromonas ulvae TC14 Genome.</title>
        <authorList>
            <person name="Molmeret M."/>
        </authorList>
    </citation>
    <scope>NUCLEOTIDE SEQUENCE [LARGE SCALE GENOMIC DNA]</scope>
    <source>
        <strain evidence="2">TC14</strain>
    </source>
</reference>
<dbReference type="PIRSF" id="PIRSF031679">
    <property type="entry name" value="Mtase_Alr7345_prd"/>
    <property type="match status" value="1"/>
</dbReference>
<dbReference type="InterPro" id="IPR016980">
    <property type="entry name" value="S-AdoMet-dep_MeTrfase_Alr7345"/>
</dbReference>
<proteinExistence type="predicted"/>
<evidence type="ECO:0000256" key="1">
    <source>
        <dbReference type="SAM" id="SignalP"/>
    </source>
</evidence>
<feature type="chain" id="PRO_5011271628" evidence="1">
    <location>
        <begin position="25"/>
        <end position="272"/>
    </location>
</feature>
<dbReference type="InterPro" id="IPR029063">
    <property type="entry name" value="SAM-dependent_MTases_sf"/>
</dbReference>
<keyword evidence="1" id="KW-0732">Signal</keyword>
<keyword evidence="3" id="KW-1185">Reference proteome</keyword>
<keyword evidence="2" id="KW-0489">Methyltransferase</keyword>
<dbReference type="GO" id="GO:0032259">
    <property type="term" value="P:methylation"/>
    <property type="evidence" value="ECO:0007669"/>
    <property type="project" value="UniProtKB-KW"/>
</dbReference>
<organism evidence="2 3">
    <name type="scientific">Pseudoalteromonas ulvae</name>
    <dbReference type="NCBI Taxonomy" id="107327"/>
    <lineage>
        <taxon>Bacteria</taxon>
        <taxon>Pseudomonadati</taxon>
        <taxon>Pseudomonadota</taxon>
        <taxon>Gammaproteobacteria</taxon>
        <taxon>Alteromonadales</taxon>
        <taxon>Pseudoalteromonadaceae</taxon>
        <taxon>Pseudoalteromonas</taxon>
    </lineage>
</organism>
<evidence type="ECO:0000313" key="2">
    <source>
        <dbReference type="EMBL" id="OUL59308.1"/>
    </source>
</evidence>